<dbReference type="Proteomes" id="UP001237448">
    <property type="component" value="Unassembled WGS sequence"/>
</dbReference>
<comment type="caution">
    <text evidence="1">The sequence shown here is derived from an EMBL/GenBank/DDBJ whole genome shotgun (WGS) entry which is preliminary data.</text>
</comment>
<dbReference type="EMBL" id="JAUSVK010000001">
    <property type="protein sequence ID" value="MDQ0394171.1"/>
    <property type="molecule type" value="Genomic_DNA"/>
</dbReference>
<proteinExistence type="predicted"/>
<evidence type="ECO:0000313" key="2">
    <source>
        <dbReference type="Proteomes" id="UP001237448"/>
    </source>
</evidence>
<evidence type="ECO:0000313" key="1">
    <source>
        <dbReference type="EMBL" id="MDQ0394171.1"/>
    </source>
</evidence>
<sequence>MSKVSPFEGMKIRRHGSGAFLQEKAAENSLQAETMFVLSGSDRGAGSPALILPILVSRMRQFGAGAVPGPLAWPVERRTISS</sequence>
<gene>
    <name evidence="1" type="ORF">J3R73_003963</name>
</gene>
<organism evidence="1 2">
    <name type="scientific">Labrys monachus</name>
    <dbReference type="NCBI Taxonomy" id="217067"/>
    <lineage>
        <taxon>Bacteria</taxon>
        <taxon>Pseudomonadati</taxon>
        <taxon>Pseudomonadota</taxon>
        <taxon>Alphaproteobacteria</taxon>
        <taxon>Hyphomicrobiales</taxon>
        <taxon>Xanthobacteraceae</taxon>
        <taxon>Labrys</taxon>
    </lineage>
</organism>
<reference evidence="1 2" key="1">
    <citation type="submission" date="2023-07" db="EMBL/GenBank/DDBJ databases">
        <title>Genomic Encyclopedia of Type Strains, Phase IV (KMG-IV): sequencing the most valuable type-strain genomes for metagenomic binning, comparative biology and taxonomic classification.</title>
        <authorList>
            <person name="Goeker M."/>
        </authorList>
    </citation>
    <scope>NUCLEOTIDE SEQUENCE [LARGE SCALE GENOMIC DNA]</scope>
    <source>
        <strain evidence="1 2">DSM 5896</strain>
    </source>
</reference>
<keyword evidence="2" id="KW-1185">Reference proteome</keyword>
<name>A0ABU0FI67_9HYPH</name>
<accession>A0ABU0FI67</accession>
<dbReference type="RefSeq" id="WP_307430706.1">
    <property type="nucleotide sequence ID" value="NZ_JAUSVK010000001.1"/>
</dbReference>
<protein>
    <submittedName>
        <fullName evidence="1">Uncharacterized protein</fullName>
    </submittedName>
</protein>